<reference evidence="1 2" key="1">
    <citation type="journal article" date="2018" name="Sci. Rep.">
        <title>Genomic signatures of local adaptation to the degree of environmental predictability in rotifers.</title>
        <authorList>
            <person name="Franch-Gras L."/>
            <person name="Hahn C."/>
            <person name="Garcia-Roger E.M."/>
            <person name="Carmona M.J."/>
            <person name="Serra M."/>
            <person name="Gomez A."/>
        </authorList>
    </citation>
    <scope>NUCLEOTIDE SEQUENCE [LARGE SCALE GENOMIC DNA]</scope>
    <source>
        <strain evidence="1">HYR1</strain>
    </source>
</reference>
<evidence type="ECO:0000313" key="2">
    <source>
        <dbReference type="Proteomes" id="UP000276133"/>
    </source>
</evidence>
<accession>A0A3M7S1F2</accession>
<dbReference type="AlphaFoldDB" id="A0A3M7S1F2"/>
<sequence length="69" mass="7781">MNDFFGLKPRKILCIIDIDFDFPFSLIGLFQQQAIPSSLGINLSLEELHTVLAERYEAEISNTSGNFTT</sequence>
<gene>
    <name evidence="1" type="ORF">BpHYR1_040231</name>
</gene>
<dbReference type="EMBL" id="REGN01002187">
    <property type="protein sequence ID" value="RNA29616.1"/>
    <property type="molecule type" value="Genomic_DNA"/>
</dbReference>
<comment type="caution">
    <text evidence="1">The sequence shown here is derived from an EMBL/GenBank/DDBJ whole genome shotgun (WGS) entry which is preliminary data.</text>
</comment>
<proteinExistence type="predicted"/>
<protein>
    <submittedName>
        <fullName evidence="1">Uncharacterized protein</fullName>
    </submittedName>
</protein>
<keyword evidence="2" id="KW-1185">Reference proteome</keyword>
<evidence type="ECO:0000313" key="1">
    <source>
        <dbReference type="EMBL" id="RNA29616.1"/>
    </source>
</evidence>
<name>A0A3M7S1F2_BRAPC</name>
<organism evidence="1 2">
    <name type="scientific">Brachionus plicatilis</name>
    <name type="common">Marine rotifer</name>
    <name type="synonym">Brachionus muelleri</name>
    <dbReference type="NCBI Taxonomy" id="10195"/>
    <lineage>
        <taxon>Eukaryota</taxon>
        <taxon>Metazoa</taxon>
        <taxon>Spiralia</taxon>
        <taxon>Gnathifera</taxon>
        <taxon>Rotifera</taxon>
        <taxon>Eurotatoria</taxon>
        <taxon>Monogononta</taxon>
        <taxon>Pseudotrocha</taxon>
        <taxon>Ploima</taxon>
        <taxon>Brachionidae</taxon>
        <taxon>Brachionus</taxon>
    </lineage>
</organism>
<dbReference type="Proteomes" id="UP000276133">
    <property type="component" value="Unassembled WGS sequence"/>
</dbReference>